<sequence length="186" mass="21987">MHDLIQEMAFEIVHRECPEEPGRRSRLCNHDDISHVFINNTATNKIQGIALRMGRLEKADWNCEAFSRMYNLKYLEFYNVIISSSPRRLPNSLRIIKWSGYPSRFLPPSFQPNFLISLEMRDNKLVRLWDGRKDLPNLKKMDLCYSENLTTTPDFTGIPKLEQLKFERCENLVEIHPSIAFLKWLN</sequence>
<dbReference type="AlphaFoldDB" id="A0AAD4YW79"/>
<dbReference type="PANTHER" id="PTHR11017">
    <property type="entry name" value="LEUCINE-RICH REPEAT-CONTAINING PROTEIN"/>
    <property type="match status" value="1"/>
</dbReference>
<dbReference type="PANTHER" id="PTHR11017:SF527">
    <property type="entry name" value="TMV RESISTANCE PROTEIN N-LIKE"/>
    <property type="match status" value="1"/>
</dbReference>
<dbReference type="Proteomes" id="UP001054821">
    <property type="component" value="Chromosome 6"/>
</dbReference>
<dbReference type="SUPFAM" id="SSF52058">
    <property type="entry name" value="L domain-like"/>
    <property type="match status" value="1"/>
</dbReference>
<reference evidence="1 2" key="1">
    <citation type="journal article" date="2022" name="G3 (Bethesda)">
        <title>Whole-genome sequence and methylome profiling of the almond [Prunus dulcis (Mill.) D.A. Webb] cultivar 'Nonpareil'.</title>
        <authorList>
            <person name="D'Amico-Willman K.M."/>
            <person name="Ouma W.Z."/>
            <person name="Meulia T."/>
            <person name="Sideli G.M."/>
            <person name="Gradziel T.M."/>
            <person name="Fresnedo-Ramirez J."/>
        </authorList>
    </citation>
    <scope>NUCLEOTIDE SEQUENCE [LARGE SCALE GENOMIC DNA]</scope>
    <source>
        <strain evidence="1">Clone GOH B32 T37-40</strain>
    </source>
</reference>
<accession>A0AAD4YW79</accession>
<name>A0AAD4YW79_PRUDU</name>
<evidence type="ECO:0000313" key="1">
    <source>
        <dbReference type="EMBL" id="KAI5323665.1"/>
    </source>
</evidence>
<organism evidence="1 2">
    <name type="scientific">Prunus dulcis</name>
    <name type="common">Almond</name>
    <name type="synonym">Amygdalus dulcis</name>
    <dbReference type="NCBI Taxonomy" id="3755"/>
    <lineage>
        <taxon>Eukaryota</taxon>
        <taxon>Viridiplantae</taxon>
        <taxon>Streptophyta</taxon>
        <taxon>Embryophyta</taxon>
        <taxon>Tracheophyta</taxon>
        <taxon>Spermatophyta</taxon>
        <taxon>Magnoliopsida</taxon>
        <taxon>eudicotyledons</taxon>
        <taxon>Gunneridae</taxon>
        <taxon>Pentapetalae</taxon>
        <taxon>rosids</taxon>
        <taxon>fabids</taxon>
        <taxon>Rosales</taxon>
        <taxon>Rosaceae</taxon>
        <taxon>Amygdaloideae</taxon>
        <taxon>Amygdaleae</taxon>
        <taxon>Prunus</taxon>
    </lineage>
</organism>
<keyword evidence="2" id="KW-1185">Reference proteome</keyword>
<dbReference type="GO" id="GO:0006952">
    <property type="term" value="P:defense response"/>
    <property type="evidence" value="ECO:0007669"/>
    <property type="project" value="InterPro"/>
</dbReference>
<dbReference type="InterPro" id="IPR032675">
    <property type="entry name" value="LRR_dom_sf"/>
</dbReference>
<comment type="caution">
    <text evidence="1">The sequence shown here is derived from an EMBL/GenBank/DDBJ whole genome shotgun (WGS) entry which is preliminary data.</text>
</comment>
<proteinExistence type="predicted"/>
<dbReference type="Gene3D" id="3.80.10.10">
    <property type="entry name" value="Ribonuclease Inhibitor"/>
    <property type="match status" value="1"/>
</dbReference>
<protein>
    <submittedName>
        <fullName evidence="1">Uncharacterized protein</fullName>
    </submittedName>
</protein>
<evidence type="ECO:0000313" key="2">
    <source>
        <dbReference type="Proteomes" id="UP001054821"/>
    </source>
</evidence>
<dbReference type="InterPro" id="IPR044974">
    <property type="entry name" value="Disease_R_plants"/>
</dbReference>
<gene>
    <name evidence="1" type="ORF">L3X38_032737</name>
</gene>
<dbReference type="EMBL" id="JAJFAZ020000006">
    <property type="protein sequence ID" value="KAI5323665.1"/>
    <property type="molecule type" value="Genomic_DNA"/>
</dbReference>